<accession>A0A4P9VHC8</accession>
<dbReference type="EMBL" id="NDXW01000003">
    <property type="protein sequence ID" value="RDH41784.1"/>
    <property type="molecule type" value="Genomic_DNA"/>
</dbReference>
<gene>
    <name evidence="3" type="ORF">B9G39_26515</name>
</gene>
<organism evidence="3 4">
    <name type="scientific">Zooshikella ganghwensis</name>
    <dbReference type="NCBI Taxonomy" id="202772"/>
    <lineage>
        <taxon>Bacteria</taxon>
        <taxon>Pseudomonadati</taxon>
        <taxon>Pseudomonadota</taxon>
        <taxon>Gammaproteobacteria</taxon>
        <taxon>Oceanospirillales</taxon>
        <taxon>Zooshikellaceae</taxon>
        <taxon>Zooshikella</taxon>
    </lineage>
</organism>
<feature type="domain" description="Transposase IS66 central" evidence="2">
    <location>
        <begin position="206"/>
        <end position="497"/>
    </location>
</feature>
<comment type="caution">
    <text evidence="3">The sequence shown here is derived from an EMBL/GenBank/DDBJ whole genome shotgun (WGS) entry which is preliminary data.</text>
</comment>
<dbReference type="NCBIfam" id="NF033517">
    <property type="entry name" value="transpos_IS66"/>
    <property type="match status" value="1"/>
</dbReference>
<dbReference type="Proteomes" id="UP000257039">
    <property type="component" value="Unassembled WGS sequence"/>
</dbReference>
<dbReference type="Pfam" id="PF03050">
    <property type="entry name" value="DDE_Tnp_IS66"/>
    <property type="match status" value="1"/>
</dbReference>
<evidence type="ECO:0000313" key="3">
    <source>
        <dbReference type="EMBL" id="RDH41784.1"/>
    </source>
</evidence>
<feature type="region of interest" description="Disordered" evidence="1">
    <location>
        <begin position="87"/>
        <end position="120"/>
    </location>
</feature>
<dbReference type="PANTHER" id="PTHR33678:SF2">
    <property type="match status" value="1"/>
</dbReference>
<evidence type="ECO:0000259" key="2">
    <source>
        <dbReference type="Pfam" id="PF03050"/>
    </source>
</evidence>
<name>A0A4P9VHC8_9GAMM</name>
<evidence type="ECO:0000256" key="1">
    <source>
        <dbReference type="SAM" id="MobiDB-lite"/>
    </source>
</evidence>
<keyword evidence="4" id="KW-1185">Reference proteome</keyword>
<evidence type="ECO:0000313" key="4">
    <source>
        <dbReference type="Proteomes" id="UP000257039"/>
    </source>
</evidence>
<dbReference type="RefSeq" id="WP_094789615.1">
    <property type="nucleotide sequence ID" value="NZ_NDXW01000003.1"/>
</dbReference>
<dbReference type="PANTHER" id="PTHR33678">
    <property type="entry name" value="BLL1576 PROTEIN"/>
    <property type="match status" value="1"/>
</dbReference>
<dbReference type="InterPro" id="IPR004291">
    <property type="entry name" value="Transposase_IS66_central"/>
</dbReference>
<dbReference type="InterPro" id="IPR052344">
    <property type="entry name" value="Transposase-related"/>
</dbReference>
<proteinExistence type="predicted"/>
<sequence length="558" mass="63226">MKQPKIETLSPEAYQDLQQAITASSLNQDHKALIMGVLDLCLWLQQKLTFSKISINTLKKVFAIQTEKRHRPQSDAYPDITSAETVTTEAANDEGETPLLPGNTDDSAKDDQQTSKIKGHGRIAADAYTAAETIALNHPDYTAGDPCPLHCGGRLYQLKTPGVFIRIEGGQLFEAYRYEQQRLRCAICGEVFKASLPPGIVDKYDERSKAMIAVLKYQLGLPLYRLAQWQRQTGVPLPDTTQWERCVEVYQAILPIYHLLVYYLAQSSCIYQDDTWARILSVKTQKEHDPQRLDRKGTYTTALVGDYSNHPLYIFTTSLNHAGENLSEVLTQRDESLPPVMQACDALKSNQVDDAITTLVCHCLVHGRRKFIDLEAYYPDQAKRVLDTISAVYAHEAKCQQANLSPQARLKYHQEHSAPLMATLKAWMEQQVAERKAEPNSPLGKSYRYWLKHWQTLTRFLTYVGVPLDTNRVERALKLAIRVRNNSLFYKTLNGGHVGSVLMSVIHTALHNGINPIDYLTDLQIHAQDVKQSPKQWLPWCYQETLNSMNNPQEDLAA</sequence>
<reference evidence="3 4" key="1">
    <citation type="submission" date="2017-04" db="EMBL/GenBank/DDBJ databases">
        <title>Draft genome sequence of Zooshikella ganghwensis VG4 isolated from Red Sea sediments.</title>
        <authorList>
            <person name="Rehman Z."/>
            <person name="Alam I."/>
            <person name="Kamau A."/>
            <person name="Bajic V."/>
            <person name="Leiknes T."/>
        </authorList>
    </citation>
    <scope>NUCLEOTIDE SEQUENCE [LARGE SCALE GENOMIC DNA]</scope>
    <source>
        <strain evidence="3 4">VG4</strain>
    </source>
</reference>
<protein>
    <submittedName>
        <fullName evidence="3">IS66 family transposase</fullName>
    </submittedName>
</protein>
<dbReference type="AlphaFoldDB" id="A0A4P9VHC8"/>